<gene>
    <name evidence="2" type="ORF">SDC9_119298</name>
</gene>
<sequence>MEESVLHLGKGFLVSYLKDKAIQYENIHPWRNKWEFVVLHCLRVEGYVVKLLNRENHNLSEDEIKLTRLAAILHDVGRIHAREGHALIGRNIVEQWLEENSRISESICDTTRLLKLIESHSNKEQVEEDYCLKILKDADILDEIGAMSIFMASNWIDKGDPYFFQLLYNRLDTFEMNFCEEGFKLLNTKAGKEILEEKKTFIAQFNSGLRDELYGTEVFGEVKIDDYFSSFSNL</sequence>
<protein>
    <recommendedName>
        <fullName evidence="1">HD/PDEase domain-containing protein</fullName>
    </recommendedName>
</protein>
<evidence type="ECO:0000259" key="1">
    <source>
        <dbReference type="SMART" id="SM00471"/>
    </source>
</evidence>
<dbReference type="CDD" id="cd00077">
    <property type="entry name" value="HDc"/>
    <property type="match status" value="1"/>
</dbReference>
<comment type="caution">
    <text evidence="2">The sequence shown here is derived from an EMBL/GenBank/DDBJ whole genome shotgun (WGS) entry which is preliminary data.</text>
</comment>
<dbReference type="SUPFAM" id="SSF109604">
    <property type="entry name" value="HD-domain/PDEase-like"/>
    <property type="match status" value="1"/>
</dbReference>
<dbReference type="EMBL" id="VSSQ01024679">
    <property type="protein sequence ID" value="MPM72325.1"/>
    <property type="molecule type" value="Genomic_DNA"/>
</dbReference>
<dbReference type="InterPro" id="IPR006674">
    <property type="entry name" value="HD_domain"/>
</dbReference>
<dbReference type="PANTHER" id="PTHR33594:SF1">
    <property type="entry name" value="HD_PDEASE DOMAIN-CONTAINING PROTEIN"/>
    <property type="match status" value="1"/>
</dbReference>
<dbReference type="InterPro" id="IPR003607">
    <property type="entry name" value="HD/PDEase_dom"/>
</dbReference>
<accession>A0A645C457</accession>
<dbReference type="SMART" id="SM00471">
    <property type="entry name" value="HDc"/>
    <property type="match status" value="1"/>
</dbReference>
<dbReference type="AlphaFoldDB" id="A0A645C457"/>
<dbReference type="Gene3D" id="1.10.3210.10">
    <property type="entry name" value="Hypothetical protein af1432"/>
    <property type="match status" value="1"/>
</dbReference>
<name>A0A645C457_9ZZZZ</name>
<organism evidence="2">
    <name type="scientific">bioreactor metagenome</name>
    <dbReference type="NCBI Taxonomy" id="1076179"/>
    <lineage>
        <taxon>unclassified sequences</taxon>
        <taxon>metagenomes</taxon>
        <taxon>ecological metagenomes</taxon>
    </lineage>
</organism>
<dbReference type="Pfam" id="PF01966">
    <property type="entry name" value="HD"/>
    <property type="match status" value="1"/>
</dbReference>
<dbReference type="PANTHER" id="PTHR33594">
    <property type="entry name" value="SUPERFAMILY HYDROLASE, PUTATIVE (AFU_ORTHOLOGUE AFUA_1G03035)-RELATED"/>
    <property type="match status" value="1"/>
</dbReference>
<evidence type="ECO:0000313" key="2">
    <source>
        <dbReference type="EMBL" id="MPM72325.1"/>
    </source>
</evidence>
<reference evidence="2" key="1">
    <citation type="submission" date="2019-08" db="EMBL/GenBank/DDBJ databases">
        <authorList>
            <person name="Kucharzyk K."/>
            <person name="Murdoch R.W."/>
            <person name="Higgins S."/>
            <person name="Loffler F."/>
        </authorList>
    </citation>
    <scope>NUCLEOTIDE SEQUENCE</scope>
</reference>
<proteinExistence type="predicted"/>
<feature type="domain" description="HD/PDEase" evidence="1">
    <location>
        <begin position="33"/>
        <end position="153"/>
    </location>
</feature>